<sequence length="95" mass="10669">MKSLTFALIILTLILLSCVFGKSLDYNEDEDKLSSISFTTTTTTTITFTTTENDINSSWEKYSLVFNSLITSLFNKGDDIADTDADAEYENENEK</sequence>
<dbReference type="EMBL" id="MCFG01000394">
    <property type="protein sequence ID" value="ORX72563.1"/>
    <property type="molecule type" value="Genomic_DNA"/>
</dbReference>
<organism evidence="2 3">
    <name type="scientific">Anaeromyces robustus</name>
    <dbReference type="NCBI Taxonomy" id="1754192"/>
    <lineage>
        <taxon>Eukaryota</taxon>
        <taxon>Fungi</taxon>
        <taxon>Fungi incertae sedis</taxon>
        <taxon>Chytridiomycota</taxon>
        <taxon>Chytridiomycota incertae sedis</taxon>
        <taxon>Neocallimastigomycetes</taxon>
        <taxon>Neocallimastigales</taxon>
        <taxon>Neocallimastigaceae</taxon>
        <taxon>Anaeromyces</taxon>
    </lineage>
</organism>
<dbReference type="PROSITE" id="PS51257">
    <property type="entry name" value="PROKAR_LIPOPROTEIN"/>
    <property type="match status" value="1"/>
</dbReference>
<feature type="chain" id="PRO_5012801892" evidence="1">
    <location>
        <begin position="22"/>
        <end position="95"/>
    </location>
</feature>
<comment type="caution">
    <text evidence="2">The sequence shown here is derived from an EMBL/GenBank/DDBJ whole genome shotgun (WGS) entry which is preliminary data.</text>
</comment>
<keyword evidence="1" id="KW-0732">Signal</keyword>
<reference evidence="2 3" key="1">
    <citation type="submission" date="2016-08" db="EMBL/GenBank/DDBJ databases">
        <title>A Parts List for Fungal Cellulosomes Revealed by Comparative Genomics.</title>
        <authorList>
            <consortium name="DOE Joint Genome Institute"/>
            <person name="Haitjema C.H."/>
            <person name="Gilmore S.P."/>
            <person name="Henske J.K."/>
            <person name="Solomon K.V."/>
            <person name="De Groot R."/>
            <person name="Kuo A."/>
            <person name="Mondo S.J."/>
            <person name="Salamov A.A."/>
            <person name="Labutti K."/>
            <person name="Zhao Z."/>
            <person name="Chiniquy J."/>
            <person name="Barry K."/>
            <person name="Brewer H.M."/>
            <person name="Purvine S.O."/>
            <person name="Wright A.T."/>
            <person name="Boxma B."/>
            <person name="Van Alen T."/>
            <person name="Hackstein J.H."/>
            <person name="Baker S.E."/>
            <person name="Grigoriev I.V."/>
            <person name="O'Malley M.A."/>
        </authorList>
    </citation>
    <scope>NUCLEOTIDE SEQUENCE [LARGE SCALE GENOMIC DNA]</scope>
    <source>
        <strain evidence="2 3">S4</strain>
    </source>
</reference>
<evidence type="ECO:0000256" key="1">
    <source>
        <dbReference type="SAM" id="SignalP"/>
    </source>
</evidence>
<evidence type="ECO:0000313" key="2">
    <source>
        <dbReference type="EMBL" id="ORX72563.1"/>
    </source>
</evidence>
<evidence type="ECO:0000313" key="3">
    <source>
        <dbReference type="Proteomes" id="UP000193944"/>
    </source>
</evidence>
<gene>
    <name evidence="2" type="ORF">BCR32DRAFT_285723</name>
</gene>
<keyword evidence="3" id="KW-1185">Reference proteome</keyword>
<name>A0A1Y1WGA3_9FUNG</name>
<reference evidence="2 3" key="2">
    <citation type="submission" date="2016-08" db="EMBL/GenBank/DDBJ databases">
        <title>Pervasive Adenine N6-methylation of Active Genes in Fungi.</title>
        <authorList>
            <consortium name="DOE Joint Genome Institute"/>
            <person name="Mondo S.J."/>
            <person name="Dannebaum R.O."/>
            <person name="Kuo R.C."/>
            <person name="Labutti K."/>
            <person name="Haridas S."/>
            <person name="Kuo A."/>
            <person name="Salamov A."/>
            <person name="Ahrendt S.R."/>
            <person name="Lipzen A."/>
            <person name="Sullivan W."/>
            <person name="Andreopoulos W.B."/>
            <person name="Clum A."/>
            <person name="Lindquist E."/>
            <person name="Daum C."/>
            <person name="Ramamoorthy G.K."/>
            <person name="Gryganskyi A."/>
            <person name="Culley D."/>
            <person name="Magnuson J.K."/>
            <person name="James T.Y."/>
            <person name="O'Malley M.A."/>
            <person name="Stajich J.E."/>
            <person name="Spatafora J.W."/>
            <person name="Visel A."/>
            <person name="Grigoriev I.V."/>
        </authorList>
    </citation>
    <scope>NUCLEOTIDE SEQUENCE [LARGE SCALE GENOMIC DNA]</scope>
    <source>
        <strain evidence="2 3">S4</strain>
    </source>
</reference>
<protein>
    <submittedName>
        <fullName evidence="2">Uncharacterized protein</fullName>
    </submittedName>
</protein>
<dbReference type="AlphaFoldDB" id="A0A1Y1WGA3"/>
<dbReference type="Proteomes" id="UP000193944">
    <property type="component" value="Unassembled WGS sequence"/>
</dbReference>
<proteinExistence type="predicted"/>
<feature type="signal peptide" evidence="1">
    <location>
        <begin position="1"/>
        <end position="21"/>
    </location>
</feature>
<accession>A0A1Y1WGA3</accession>